<evidence type="ECO:0000313" key="3">
    <source>
        <dbReference type="Proteomes" id="UP000524404"/>
    </source>
</evidence>
<gene>
    <name evidence="2" type="ORF">HNP25_000112</name>
</gene>
<comment type="caution">
    <text evidence="2">The sequence shown here is derived from an EMBL/GenBank/DDBJ whole genome shotgun (WGS) entry which is preliminary data.</text>
</comment>
<reference evidence="2 3" key="1">
    <citation type="submission" date="2020-08" db="EMBL/GenBank/DDBJ databases">
        <title>Functional genomics of gut bacteria from endangered species of beetles.</title>
        <authorList>
            <person name="Carlos-Shanley C."/>
        </authorList>
    </citation>
    <scope>NUCLEOTIDE SEQUENCE [LARGE SCALE GENOMIC DNA]</scope>
    <source>
        <strain evidence="2 3">S00070</strain>
    </source>
</reference>
<accession>A0A841EKB8</accession>
<feature type="transmembrane region" description="Helical" evidence="1">
    <location>
        <begin position="48"/>
        <end position="67"/>
    </location>
</feature>
<evidence type="ECO:0000313" key="2">
    <source>
        <dbReference type="EMBL" id="MBB6001473.1"/>
    </source>
</evidence>
<dbReference type="EMBL" id="JACHKT010000001">
    <property type="protein sequence ID" value="MBB6001473.1"/>
    <property type="molecule type" value="Genomic_DNA"/>
</dbReference>
<dbReference type="AlphaFoldDB" id="A0A841EKB8"/>
<sequence length="69" mass="7996">MRIQKKNNVSSNMNDFYPKYQRSAIGFNKHISNRVFTTSSLYGHFCKIHRILSVFVLILYVIGLSGLND</sequence>
<protein>
    <submittedName>
        <fullName evidence="2">Uncharacterized protein</fullName>
    </submittedName>
</protein>
<name>A0A841EKB8_9BACT</name>
<proteinExistence type="predicted"/>
<keyword evidence="1" id="KW-0472">Membrane</keyword>
<organism evidence="2 3">
    <name type="scientific">Arcicella rosea</name>
    <dbReference type="NCBI Taxonomy" id="502909"/>
    <lineage>
        <taxon>Bacteria</taxon>
        <taxon>Pseudomonadati</taxon>
        <taxon>Bacteroidota</taxon>
        <taxon>Cytophagia</taxon>
        <taxon>Cytophagales</taxon>
        <taxon>Flectobacillaceae</taxon>
        <taxon>Arcicella</taxon>
    </lineage>
</organism>
<keyword evidence="1" id="KW-1133">Transmembrane helix</keyword>
<dbReference type="Proteomes" id="UP000524404">
    <property type="component" value="Unassembled WGS sequence"/>
</dbReference>
<keyword evidence="3" id="KW-1185">Reference proteome</keyword>
<keyword evidence="1" id="KW-0812">Transmembrane</keyword>
<evidence type="ECO:0000256" key="1">
    <source>
        <dbReference type="SAM" id="Phobius"/>
    </source>
</evidence>